<keyword evidence="6" id="KW-1185">Reference proteome</keyword>
<feature type="region of interest" description="Disordered" evidence="4">
    <location>
        <begin position="335"/>
        <end position="358"/>
    </location>
</feature>
<dbReference type="RefSeq" id="WP_396953539.1">
    <property type="nucleotide sequence ID" value="NZ_JBIRXV010000006.1"/>
</dbReference>
<protein>
    <submittedName>
        <fullName evidence="5">Hsp70 family protein</fullName>
    </submittedName>
</protein>
<keyword evidence="3" id="KW-0143">Chaperone</keyword>
<sequence length="358" mass="38017">MAAERKRSTMENMVLVLGVSAGAGGAHAMLTHSDQPHLPPIDSCEVPRRAGGGVEEPVFEAIRRMNGAADRRDELISGTAVTCRCPLHAEAVRARVGRRDVTIVDEPLAQLRYLRFTGQLPDSGSVILYDLGSSGLTITHADCRTDTILSSKRSTVLGGDGYDALLRWRLARDGVLTDTTTIRRHREELSEARVVTAIDDGTGDRAVLTRSDLAELCAAGIHHSVSFVRQIIDETGVRPEAMVLLGGCTRSPSIRAELAELIDLPIVYDPEPDFVSARGAVLLAAERRGGEVRMARLRAGATLVPAAVDRRKLIAAAAVTIALGATIAGLLATDDNAPPPEGNRVPAQIMAPTPGPTG</sequence>
<evidence type="ECO:0000313" key="6">
    <source>
        <dbReference type="Proteomes" id="UP001611450"/>
    </source>
</evidence>
<reference evidence="5 6" key="1">
    <citation type="submission" date="2024-10" db="EMBL/GenBank/DDBJ databases">
        <title>The Natural Products Discovery Center: Release of the First 8490 Sequenced Strains for Exploring Actinobacteria Biosynthetic Diversity.</title>
        <authorList>
            <person name="Kalkreuter E."/>
            <person name="Kautsar S.A."/>
            <person name="Yang D."/>
            <person name="Bader C.D."/>
            <person name="Teijaro C.N."/>
            <person name="Fluegel L."/>
            <person name="Davis C.M."/>
            <person name="Simpson J.R."/>
            <person name="Lauterbach L."/>
            <person name="Steele A.D."/>
            <person name="Gui C."/>
            <person name="Meng S."/>
            <person name="Li G."/>
            <person name="Viehrig K."/>
            <person name="Ye F."/>
            <person name="Su P."/>
            <person name="Kiefer A.F."/>
            <person name="Nichols A."/>
            <person name="Cepeda A.J."/>
            <person name="Yan W."/>
            <person name="Fan B."/>
            <person name="Jiang Y."/>
            <person name="Adhikari A."/>
            <person name="Zheng C.-J."/>
            <person name="Schuster L."/>
            <person name="Cowan T.M."/>
            <person name="Smanski M.J."/>
            <person name="Chevrette M.G."/>
            <person name="De Carvalho L.P.S."/>
            <person name="Shen B."/>
        </authorList>
    </citation>
    <scope>NUCLEOTIDE SEQUENCE [LARGE SCALE GENOMIC DNA]</scope>
    <source>
        <strain evidence="5 6">NPDC019626</strain>
    </source>
</reference>
<dbReference type="Gene3D" id="3.30.420.40">
    <property type="match status" value="2"/>
</dbReference>
<evidence type="ECO:0000256" key="3">
    <source>
        <dbReference type="ARBA" id="ARBA00023186"/>
    </source>
</evidence>
<proteinExistence type="predicted"/>
<evidence type="ECO:0000256" key="2">
    <source>
        <dbReference type="ARBA" id="ARBA00022840"/>
    </source>
</evidence>
<accession>A0ABW7WPQ0</accession>
<organism evidence="5 6">
    <name type="scientific">Nocardia beijingensis</name>
    <dbReference type="NCBI Taxonomy" id="95162"/>
    <lineage>
        <taxon>Bacteria</taxon>
        <taxon>Bacillati</taxon>
        <taxon>Actinomycetota</taxon>
        <taxon>Actinomycetes</taxon>
        <taxon>Mycobacteriales</taxon>
        <taxon>Nocardiaceae</taxon>
        <taxon>Nocardia</taxon>
    </lineage>
</organism>
<evidence type="ECO:0000256" key="4">
    <source>
        <dbReference type="SAM" id="MobiDB-lite"/>
    </source>
</evidence>
<keyword evidence="2" id="KW-0067">ATP-binding</keyword>
<dbReference type="Proteomes" id="UP001611450">
    <property type="component" value="Unassembled WGS sequence"/>
</dbReference>
<keyword evidence="1" id="KW-0547">Nucleotide-binding</keyword>
<dbReference type="EMBL" id="JBIRXV010000006">
    <property type="protein sequence ID" value="MFI2323693.1"/>
    <property type="molecule type" value="Genomic_DNA"/>
</dbReference>
<evidence type="ECO:0000313" key="5">
    <source>
        <dbReference type="EMBL" id="MFI2323693.1"/>
    </source>
</evidence>
<comment type="caution">
    <text evidence="5">The sequence shown here is derived from an EMBL/GenBank/DDBJ whole genome shotgun (WGS) entry which is preliminary data.</text>
</comment>
<dbReference type="SUPFAM" id="SSF53067">
    <property type="entry name" value="Actin-like ATPase domain"/>
    <property type="match status" value="1"/>
</dbReference>
<dbReference type="InterPro" id="IPR043129">
    <property type="entry name" value="ATPase_NBD"/>
</dbReference>
<evidence type="ECO:0000256" key="1">
    <source>
        <dbReference type="ARBA" id="ARBA00022741"/>
    </source>
</evidence>
<dbReference type="Gene3D" id="3.90.640.10">
    <property type="entry name" value="Actin, Chain A, domain 4"/>
    <property type="match status" value="1"/>
</dbReference>
<gene>
    <name evidence="5" type="ORF">ACH47G_24715</name>
</gene>
<dbReference type="InterPro" id="IPR013126">
    <property type="entry name" value="Hsp_70_fam"/>
</dbReference>
<name>A0ABW7WPQ0_9NOCA</name>
<dbReference type="Pfam" id="PF00012">
    <property type="entry name" value="HSP70"/>
    <property type="match status" value="1"/>
</dbReference>